<evidence type="ECO:0000256" key="1">
    <source>
        <dbReference type="ARBA" id="ARBA00004141"/>
    </source>
</evidence>
<feature type="transmembrane region" description="Helical" evidence="5">
    <location>
        <begin position="173"/>
        <end position="190"/>
    </location>
</feature>
<feature type="transmembrane region" description="Helical" evidence="5">
    <location>
        <begin position="419"/>
        <end position="438"/>
    </location>
</feature>
<dbReference type="HOGENOM" id="CLU_529839_0_0_11"/>
<keyword evidence="8" id="KW-1185">Reference proteome</keyword>
<feature type="transmembrane region" description="Helical" evidence="5">
    <location>
        <begin position="473"/>
        <end position="495"/>
    </location>
</feature>
<feature type="domain" description="ABC-2 type transporter transmembrane" evidence="6">
    <location>
        <begin position="80"/>
        <end position="239"/>
    </location>
</feature>
<comment type="subcellular location">
    <subcellularLocation>
        <location evidence="1">Membrane</location>
        <topology evidence="1">Multi-pass membrane protein</topology>
    </subcellularLocation>
</comment>
<evidence type="ECO:0000256" key="3">
    <source>
        <dbReference type="ARBA" id="ARBA00022989"/>
    </source>
</evidence>
<name>Q5YMH8_NOCFA</name>
<geneLocation type="plasmid" evidence="7 8">
    <name>pNF1</name>
</geneLocation>
<protein>
    <submittedName>
        <fullName evidence="7">Putative ABC transporter membrane protein</fullName>
    </submittedName>
</protein>
<dbReference type="RefSeq" id="WP_011212295.1">
    <property type="nucleotide sequence ID" value="NC_006362.1"/>
</dbReference>
<organism evidence="7 8">
    <name type="scientific">Nocardia farcinica (strain IFM 10152)</name>
    <dbReference type="NCBI Taxonomy" id="247156"/>
    <lineage>
        <taxon>Bacteria</taxon>
        <taxon>Bacillati</taxon>
        <taxon>Actinomycetota</taxon>
        <taxon>Actinomycetes</taxon>
        <taxon>Mycobacteriales</taxon>
        <taxon>Nocardiaceae</taxon>
        <taxon>Nocardia</taxon>
    </lineage>
</organism>
<gene>
    <name evidence="7" type="ordered locus">PNF1_880</name>
</gene>
<dbReference type="AlphaFoldDB" id="Q5YMH8"/>
<keyword evidence="7" id="KW-0614">Plasmid</keyword>
<feature type="transmembrane region" description="Helical" evidence="5">
    <location>
        <begin position="72"/>
        <end position="89"/>
    </location>
</feature>
<reference evidence="7 8" key="1">
    <citation type="journal article" date="2004" name="Proc. Natl. Acad. Sci. U.S.A.">
        <title>The complete genomic sequence of Nocardia farcinica IFM 10152.</title>
        <authorList>
            <person name="Ishikawa J."/>
            <person name="Yamashita A."/>
            <person name="Mikami Y."/>
            <person name="Hoshino Y."/>
            <person name="Kurita H."/>
            <person name="Hotta K."/>
            <person name="Shiba T."/>
            <person name="Hattori M."/>
        </authorList>
    </citation>
    <scope>NUCLEOTIDE SEQUENCE [LARGE SCALE GENOMIC DNA]</scope>
    <source>
        <strain evidence="7 8">IFM 10152</strain>
        <plasmid evidence="8">Plasmid pNF1</plasmid>
    </source>
</reference>
<feature type="transmembrane region" description="Helical" evidence="5">
    <location>
        <begin position="223"/>
        <end position="242"/>
    </location>
</feature>
<dbReference type="EMBL" id="AP006619">
    <property type="protein sequence ID" value="BAD60613.1"/>
    <property type="molecule type" value="Genomic_DNA"/>
</dbReference>
<feature type="transmembrane region" description="Helical" evidence="5">
    <location>
        <begin position="33"/>
        <end position="52"/>
    </location>
</feature>
<dbReference type="eggNOG" id="ENOG502Z977">
    <property type="taxonomic scope" value="Bacteria"/>
</dbReference>
<evidence type="ECO:0000259" key="6">
    <source>
        <dbReference type="Pfam" id="PF12698"/>
    </source>
</evidence>
<dbReference type="Proteomes" id="UP000006820">
    <property type="component" value="Plasmid pNF1"/>
</dbReference>
<keyword evidence="3 5" id="KW-1133">Transmembrane helix</keyword>
<feature type="transmembrane region" description="Helical" evidence="5">
    <location>
        <begin position="144"/>
        <end position="166"/>
    </location>
</feature>
<evidence type="ECO:0000256" key="5">
    <source>
        <dbReference type="SAM" id="Phobius"/>
    </source>
</evidence>
<evidence type="ECO:0000256" key="2">
    <source>
        <dbReference type="ARBA" id="ARBA00022692"/>
    </source>
</evidence>
<keyword evidence="2 5" id="KW-0812">Transmembrane</keyword>
<feature type="transmembrane region" description="Helical" evidence="5">
    <location>
        <begin position="110"/>
        <end position="132"/>
    </location>
</feature>
<proteinExistence type="predicted"/>
<dbReference type="GeneID" id="61136319"/>
<evidence type="ECO:0000256" key="4">
    <source>
        <dbReference type="ARBA" id="ARBA00023136"/>
    </source>
</evidence>
<dbReference type="Pfam" id="PF12698">
    <property type="entry name" value="ABC2_membrane_3"/>
    <property type="match status" value="1"/>
</dbReference>
<dbReference type="InterPro" id="IPR013525">
    <property type="entry name" value="ABC2_TM"/>
</dbReference>
<sequence>MTAVAAVPAPPRPAVWPFVRCFVEDYFRNPVNLIVLLLVPTVFVLVAAGSIAQAMELLGRSLGSRPAVETATAGWAAAFLSGIAMYFQVRSARATDRRLVLAGLSPARLVAARAAAGLVLGVLVSAVSLLALTARTGIGDPIRVIPATVMFAVIYLAIGAVVGILATNPVNGAVVILFVWIIDVFIGQVGDTTEQISRWFPTHFVARWMVGLPTGHAGRLGDLGASLVWVTAAALVAAAALVTSSRTTTRRAAGQLRTALRLGVVELSRNPALAVLLIVVPVVFVLLAEITTPARSIVMPLRENGATVTSTFWFPEVHAGTMTPIAVGSLATLAGLFLALDAADGDRRLRLAGYRAGVLLTARLGVIAMAVLVVTAAALAITATVFDARQWTGYAAANLLLAATYALIGVIIGPLFGRVAGVFVAFLIPFLDLGLVQSPMLRPEPQPWARTLPGYGGSRVLIDTGLTDHFDEIGALLIALAWLTGLAAVAALLYIGGYPSHRSIRFGSSHQ</sequence>
<dbReference type="GO" id="GO:0016020">
    <property type="term" value="C:membrane"/>
    <property type="evidence" value="ECO:0007669"/>
    <property type="project" value="UniProtKB-SubCell"/>
</dbReference>
<dbReference type="GO" id="GO:0140359">
    <property type="term" value="F:ABC-type transporter activity"/>
    <property type="evidence" value="ECO:0007669"/>
    <property type="project" value="InterPro"/>
</dbReference>
<feature type="transmembrane region" description="Helical" evidence="5">
    <location>
        <begin position="322"/>
        <end position="343"/>
    </location>
</feature>
<feature type="transmembrane region" description="Helical" evidence="5">
    <location>
        <begin position="271"/>
        <end position="290"/>
    </location>
</feature>
<dbReference type="OrthoDB" id="3767381at2"/>
<evidence type="ECO:0000313" key="8">
    <source>
        <dbReference type="Proteomes" id="UP000006820"/>
    </source>
</evidence>
<keyword evidence="4 5" id="KW-0472">Membrane</keyword>
<evidence type="ECO:0000313" key="7">
    <source>
        <dbReference type="EMBL" id="BAD60613.1"/>
    </source>
</evidence>
<feature type="transmembrane region" description="Helical" evidence="5">
    <location>
        <begin position="364"/>
        <end position="385"/>
    </location>
</feature>
<accession>Q5YMH8</accession>
<dbReference type="KEGG" id="nfa:PNF1_880"/>
<feature type="transmembrane region" description="Helical" evidence="5">
    <location>
        <begin position="391"/>
        <end position="412"/>
    </location>
</feature>